<keyword evidence="10 14" id="KW-0238">DNA-binding</keyword>
<dbReference type="Pfam" id="PF01475">
    <property type="entry name" value="FUR"/>
    <property type="match status" value="1"/>
</dbReference>
<evidence type="ECO:0000256" key="2">
    <source>
        <dbReference type="ARBA" id="ARBA00007957"/>
    </source>
</evidence>
<evidence type="ECO:0000256" key="12">
    <source>
        <dbReference type="PIRSR" id="PIRSR602481-1"/>
    </source>
</evidence>
<evidence type="ECO:0000256" key="4">
    <source>
        <dbReference type="ARBA" id="ARBA00020910"/>
    </source>
</evidence>
<evidence type="ECO:0000313" key="15">
    <source>
        <dbReference type="EMBL" id="OQX01854.1"/>
    </source>
</evidence>
<reference evidence="15 16" key="1">
    <citation type="submission" date="2017-01" db="EMBL/GenBank/DDBJ databases">
        <title>Novel large sulfur bacteria in the metagenomes of groundwater-fed chemosynthetic microbial mats in the Lake Huron basin.</title>
        <authorList>
            <person name="Sharrar A.M."/>
            <person name="Flood B.E."/>
            <person name="Bailey J.V."/>
            <person name="Jones D.S."/>
            <person name="Biddanda B."/>
            <person name="Ruberg S.A."/>
            <person name="Marcus D.N."/>
            <person name="Dick G.J."/>
        </authorList>
    </citation>
    <scope>NUCLEOTIDE SEQUENCE [LARGE SCALE GENOMIC DNA]</scope>
    <source>
        <strain evidence="15">A8</strain>
    </source>
</reference>
<comment type="caution">
    <text evidence="15">The sequence shown here is derived from an EMBL/GenBank/DDBJ whole genome shotgun (WGS) entry which is preliminary data.</text>
</comment>
<gene>
    <name evidence="14" type="primary">fur</name>
    <name evidence="15" type="ORF">BWK73_44690</name>
</gene>
<feature type="binding site" evidence="13">
    <location>
        <position position="89"/>
    </location>
    <ligand>
        <name>Fe cation</name>
        <dbReference type="ChEBI" id="CHEBI:24875"/>
    </ligand>
</feature>
<comment type="subcellular location">
    <subcellularLocation>
        <location evidence="1 14">Cytoplasm</location>
    </subcellularLocation>
</comment>
<keyword evidence="5 14" id="KW-0963">Cytoplasm</keyword>
<accession>A0A1Y1QBA9</accession>
<dbReference type="InterPro" id="IPR036388">
    <property type="entry name" value="WH-like_DNA-bd_sf"/>
</dbReference>
<feature type="binding site" evidence="13">
    <location>
        <position position="127"/>
    </location>
    <ligand>
        <name>Fe cation</name>
        <dbReference type="ChEBI" id="CHEBI:24875"/>
    </ligand>
</feature>
<keyword evidence="8 12" id="KW-0862">Zinc</keyword>
<dbReference type="InterPro" id="IPR002481">
    <property type="entry name" value="FUR"/>
</dbReference>
<keyword evidence="11 14" id="KW-0804">Transcription</keyword>
<evidence type="ECO:0000256" key="14">
    <source>
        <dbReference type="RuleBase" id="RU364037"/>
    </source>
</evidence>
<dbReference type="GO" id="GO:0005829">
    <property type="term" value="C:cytosol"/>
    <property type="evidence" value="ECO:0007669"/>
    <property type="project" value="TreeGrafter"/>
</dbReference>
<evidence type="ECO:0000313" key="16">
    <source>
        <dbReference type="Proteomes" id="UP000192491"/>
    </source>
</evidence>
<evidence type="ECO:0000256" key="5">
    <source>
        <dbReference type="ARBA" id="ARBA00022490"/>
    </source>
</evidence>
<dbReference type="SUPFAM" id="SSF46785">
    <property type="entry name" value="Winged helix' DNA-binding domain"/>
    <property type="match status" value="1"/>
</dbReference>
<keyword evidence="7 12" id="KW-0479">Metal-binding</keyword>
<dbReference type="GO" id="GO:0045892">
    <property type="term" value="P:negative regulation of DNA-templated transcription"/>
    <property type="evidence" value="ECO:0007669"/>
    <property type="project" value="TreeGrafter"/>
</dbReference>
<evidence type="ECO:0000256" key="10">
    <source>
        <dbReference type="ARBA" id="ARBA00023125"/>
    </source>
</evidence>
<comment type="similarity">
    <text evidence="2 14">Belongs to the Fur family.</text>
</comment>
<dbReference type="FunFam" id="1.10.10.10:FF:000007">
    <property type="entry name" value="Ferric uptake regulation protein"/>
    <property type="match status" value="1"/>
</dbReference>
<organism evidence="15 16">
    <name type="scientific">Thiothrix lacustris</name>
    <dbReference type="NCBI Taxonomy" id="525917"/>
    <lineage>
        <taxon>Bacteria</taxon>
        <taxon>Pseudomonadati</taxon>
        <taxon>Pseudomonadota</taxon>
        <taxon>Gammaproteobacteria</taxon>
        <taxon>Thiotrichales</taxon>
        <taxon>Thiotrichaceae</taxon>
        <taxon>Thiothrix</taxon>
    </lineage>
</organism>
<keyword evidence="6 14" id="KW-0678">Repressor</keyword>
<dbReference type="GO" id="GO:1900705">
    <property type="term" value="P:negative regulation of siderophore biosynthetic process"/>
    <property type="evidence" value="ECO:0007669"/>
    <property type="project" value="TreeGrafter"/>
</dbReference>
<proteinExistence type="inferred from homology"/>
<dbReference type="CDD" id="cd07153">
    <property type="entry name" value="Fur_like"/>
    <property type="match status" value="1"/>
</dbReference>
<evidence type="ECO:0000256" key="6">
    <source>
        <dbReference type="ARBA" id="ARBA00022491"/>
    </source>
</evidence>
<evidence type="ECO:0000256" key="1">
    <source>
        <dbReference type="ARBA" id="ARBA00004496"/>
    </source>
</evidence>
<dbReference type="InterPro" id="IPR036390">
    <property type="entry name" value="WH_DNA-bd_sf"/>
</dbReference>
<protein>
    <recommendedName>
        <fullName evidence="4 14">Ferric uptake regulation protein</fullName>
    </recommendedName>
</protein>
<evidence type="ECO:0000256" key="3">
    <source>
        <dbReference type="ARBA" id="ARBA00011738"/>
    </source>
</evidence>
<comment type="cofactor">
    <cofactor evidence="13">
        <name>Mn(2+)</name>
        <dbReference type="ChEBI" id="CHEBI:29035"/>
    </cofactor>
    <cofactor evidence="13">
        <name>Fe(2+)</name>
        <dbReference type="ChEBI" id="CHEBI:29033"/>
    </cofactor>
    <text evidence="13">Binds 1 Mn(2+) or Fe(2+) ion per subunit.</text>
</comment>
<dbReference type="NCBIfam" id="NF006999">
    <property type="entry name" value="PRK09462.1"/>
    <property type="match status" value="1"/>
</dbReference>
<dbReference type="Gene3D" id="1.10.10.10">
    <property type="entry name" value="Winged helix-like DNA-binding domain superfamily/Winged helix DNA-binding domain"/>
    <property type="match status" value="1"/>
</dbReference>
<evidence type="ECO:0000256" key="9">
    <source>
        <dbReference type="ARBA" id="ARBA00023015"/>
    </source>
</evidence>
<sequence>MESAEEEKDIRRAGLKITQPRVKILDLLSNSHEHHLSAEDIYKSLIGNGEEIGLATVYRVLTQFETAGLVHRHHFEGGQAVFELATEEHHDHMVCMKTGKVVEFHDPIIEQRQIELAKLHNFRITDHSLILYGEFVGENDKTS</sequence>
<comment type="cofactor">
    <cofactor evidence="12">
        <name>Zn(2+)</name>
        <dbReference type="ChEBI" id="CHEBI:29105"/>
    </cofactor>
    <text evidence="12">Binds 1 zinc ion per subunit.</text>
</comment>
<dbReference type="Gene3D" id="3.30.1490.190">
    <property type="match status" value="1"/>
</dbReference>
<dbReference type="EMBL" id="MTEJ01000538">
    <property type="protein sequence ID" value="OQX01854.1"/>
    <property type="molecule type" value="Genomic_DNA"/>
</dbReference>
<dbReference type="STRING" id="1123401.GCA_000621325_03451"/>
<dbReference type="InterPro" id="IPR043135">
    <property type="entry name" value="Fur_C"/>
</dbReference>
<feature type="binding site" evidence="13">
    <location>
        <position position="110"/>
    </location>
    <ligand>
        <name>Fe cation</name>
        <dbReference type="ChEBI" id="CHEBI:24875"/>
    </ligand>
</feature>
<keyword evidence="13 14" id="KW-0408">Iron</keyword>
<dbReference type="GO" id="GO:0000976">
    <property type="term" value="F:transcription cis-regulatory region binding"/>
    <property type="evidence" value="ECO:0007669"/>
    <property type="project" value="TreeGrafter"/>
</dbReference>
<dbReference type="eggNOG" id="COG0735">
    <property type="taxonomic scope" value="Bacteria"/>
</dbReference>
<name>A0A1Y1QBA9_9GAMM</name>
<feature type="binding site" evidence="13">
    <location>
        <position position="91"/>
    </location>
    <ligand>
        <name>Fe cation</name>
        <dbReference type="ChEBI" id="CHEBI:24875"/>
    </ligand>
</feature>
<keyword evidence="9 14" id="KW-0805">Transcription regulation</keyword>
<evidence type="ECO:0000256" key="13">
    <source>
        <dbReference type="PIRSR" id="PIRSR602481-2"/>
    </source>
</evidence>
<evidence type="ECO:0000256" key="7">
    <source>
        <dbReference type="ARBA" id="ARBA00022723"/>
    </source>
</evidence>
<evidence type="ECO:0000256" key="8">
    <source>
        <dbReference type="ARBA" id="ARBA00022833"/>
    </source>
</evidence>
<dbReference type="AlphaFoldDB" id="A0A1Y1QBA9"/>
<dbReference type="PANTHER" id="PTHR33202:SF2">
    <property type="entry name" value="FERRIC UPTAKE REGULATION PROTEIN"/>
    <property type="match status" value="1"/>
</dbReference>
<feature type="binding site" evidence="12">
    <location>
        <position position="95"/>
    </location>
    <ligand>
        <name>Zn(2+)</name>
        <dbReference type="ChEBI" id="CHEBI:29105"/>
    </ligand>
</feature>
<dbReference type="PANTHER" id="PTHR33202">
    <property type="entry name" value="ZINC UPTAKE REGULATION PROTEIN"/>
    <property type="match status" value="1"/>
</dbReference>
<dbReference type="Proteomes" id="UP000192491">
    <property type="component" value="Unassembled WGS sequence"/>
</dbReference>
<comment type="subunit">
    <text evidence="3 14">Homodimer.</text>
</comment>
<evidence type="ECO:0000256" key="11">
    <source>
        <dbReference type="ARBA" id="ARBA00023163"/>
    </source>
</evidence>
<dbReference type="GO" id="GO:0003700">
    <property type="term" value="F:DNA-binding transcription factor activity"/>
    <property type="evidence" value="ECO:0007669"/>
    <property type="project" value="UniProtKB-UniRule"/>
</dbReference>
<dbReference type="GO" id="GO:0008270">
    <property type="term" value="F:zinc ion binding"/>
    <property type="evidence" value="ECO:0007669"/>
    <property type="project" value="TreeGrafter"/>
</dbReference>